<accession>A0A0P7ASR8</accession>
<feature type="domain" description="DUF7053" evidence="1">
    <location>
        <begin position="8"/>
        <end position="176"/>
    </location>
</feature>
<evidence type="ECO:0000259" key="1">
    <source>
        <dbReference type="Pfam" id="PF23155"/>
    </source>
</evidence>
<evidence type="ECO:0000313" key="3">
    <source>
        <dbReference type="Proteomes" id="UP000050424"/>
    </source>
</evidence>
<dbReference type="STRING" id="78410.A0A0P7ASR8"/>
<organism evidence="2 3">
    <name type="scientific">Neonectria ditissima</name>
    <dbReference type="NCBI Taxonomy" id="78410"/>
    <lineage>
        <taxon>Eukaryota</taxon>
        <taxon>Fungi</taxon>
        <taxon>Dikarya</taxon>
        <taxon>Ascomycota</taxon>
        <taxon>Pezizomycotina</taxon>
        <taxon>Sordariomycetes</taxon>
        <taxon>Hypocreomycetidae</taxon>
        <taxon>Hypocreales</taxon>
        <taxon>Nectriaceae</taxon>
        <taxon>Neonectria</taxon>
    </lineage>
</organism>
<dbReference type="InterPro" id="IPR055481">
    <property type="entry name" value="DUF7053"/>
</dbReference>
<protein>
    <recommendedName>
        <fullName evidence="1">DUF7053 domain-containing protein</fullName>
    </recommendedName>
</protein>
<dbReference type="AlphaFoldDB" id="A0A0P7ASR8"/>
<reference evidence="2 3" key="1">
    <citation type="submission" date="2015-09" db="EMBL/GenBank/DDBJ databases">
        <title>Draft genome of a European isolate of the apple canker pathogen Neonectria ditissima.</title>
        <authorList>
            <person name="Gomez-Cortecero A."/>
            <person name="Harrison R.J."/>
            <person name="Armitage A.D."/>
        </authorList>
    </citation>
    <scope>NUCLEOTIDE SEQUENCE [LARGE SCALE GENOMIC DNA]</scope>
    <source>
        <strain evidence="2 3">R09/05</strain>
    </source>
</reference>
<dbReference type="Proteomes" id="UP000050424">
    <property type="component" value="Unassembled WGS sequence"/>
</dbReference>
<name>A0A0P7ASR8_9HYPO</name>
<dbReference type="EMBL" id="LKCW01000075">
    <property type="protein sequence ID" value="KPM40869.1"/>
    <property type="molecule type" value="Genomic_DNA"/>
</dbReference>
<comment type="caution">
    <text evidence="2">The sequence shown here is derived from an EMBL/GenBank/DDBJ whole genome shotgun (WGS) entry which is preliminary data.</text>
</comment>
<dbReference type="Pfam" id="PF23155">
    <property type="entry name" value="DUF7053"/>
    <property type="match status" value="1"/>
</dbReference>
<keyword evidence="3" id="KW-1185">Reference proteome</keyword>
<evidence type="ECO:0000313" key="2">
    <source>
        <dbReference type="EMBL" id="KPM40869.1"/>
    </source>
</evidence>
<sequence>MGRSQCYATVAIPIPNHVSPEAVIAFIQTYRPILRHNPSIVSFEKVVSRFDAIGNDSFFGPWDDTVCTFQVREVITLAPGLTKDMSWPMIFQCIPDGIRFRGDAAVGVVAWNRMVVRPRQQVMSPCSSEGSTPSDVAEEWELLFESTVEANRLLMPFITGNTENFLRQICEGLVDEIGGAAFHKAT</sequence>
<dbReference type="OrthoDB" id="4276610at2759"/>
<gene>
    <name evidence="2" type="ORF">AK830_g5721</name>
</gene>
<proteinExistence type="predicted"/>